<proteinExistence type="inferred from homology"/>
<gene>
    <name evidence="3" type="ORF">OVA965_LOCUS39637</name>
    <name evidence="4" type="ORF">TMI583_LOCUS40964</name>
</gene>
<accession>A0A8S2FTE7</accession>
<dbReference type="EMBL" id="CAJNOK010041382">
    <property type="protein sequence ID" value="CAF1557637.1"/>
    <property type="molecule type" value="Genomic_DNA"/>
</dbReference>
<dbReference type="EMBL" id="CAJOBA010063928">
    <property type="protein sequence ID" value="CAF4348723.1"/>
    <property type="molecule type" value="Genomic_DNA"/>
</dbReference>
<evidence type="ECO:0008006" key="6">
    <source>
        <dbReference type="Google" id="ProtNLM"/>
    </source>
</evidence>
<evidence type="ECO:0000256" key="1">
    <source>
        <dbReference type="ARBA" id="ARBA00005445"/>
    </source>
</evidence>
<protein>
    <recommendedName>
        <fullName evidence="6">Ice-binding protein</fullName>
    </recommendedName>
</protein>
<evidence type="ECO:0000256" key="2">
    <source>
        <dbReference type="ARBA" id="ARBA00022729"/>
    </source>
</evidence>
<reference evidence="3" key="1">
    <citation type="submission" date="2021-02" db="EMBL/GenBank/DDBJ databases">
        <authorList>
            <person name="Nowell W R."/>
        </authorList>
    </citation>
    <scope>NUCLEOTIDE SEQUENCE</scope>
</reference>
<sequence length="237" mass="24155">VRNEVDSTYETFPKLVRAITTSKVVSKTISSPQLGTAAKFAILAGSTVSNAGLNTLVRGDIGNSPGVACTGFSNKSFIGTISLGLGSKATQAKVDLALAVSQARKAPKPKSMTGVDLGGLTLYPGVYKFDSTASIAAPRGKLTLSGSGLFIFQIGSALKTSLSSQVLLRNGTLPQCVFWLIGSSAVLGSGCKFQGILMASASIGFMDGASLVGAAYAQNAAVTLINNVITVQPACNL</sequence>
<comment type="similarity">
    <text evidence="1">Belongs to the ice-binding protein family.</text>
</comment>
<dbReference type="Pfam" id="PF11999">
    <property type="entry name" value="Ice_binding"/>
    <property type="match status" value="1"/>
</dbReference>
<name>A0A8S2FTE7_9BILA</name>
<keyword evidence="2" id="KW-0732">Signal</keyword>
<evidence type="ECO:0000313" key="4">
    <source>
        <dbReference type="EMBL" id="CAF4348723.1"/>
    </source>
</evidence>
<evidence type="ECO:0000313" key="5">
    <source>
        <dbReference type="Proteomes" id="UP000677228"/>
    </source>
</evidence>
<organism evidence="3 5">
    <name type="scientific">Didymodactylos carnosus</name>
    <dbReference type="NCBI Taxonomy" id="1234261"/>
    <lineage>
        <taxon>Eukaryota</taxon>
        <taxon>Metazoa</taxon>
        <taxon>Spiralia</taxon>
        <taxon>Gnathifera</taxon>
        <taxon>Rotifera</taxon>
        <taxon>Eurotatoria</taxon>
        <taxon>Bdelloidea</taxon>
        <taxon>Philodinida</taxon>
        <taxon>Philodinidae</taxon>
        <taxon>Didymodactylos</taxon>
    </lineage>
</organism>
<dbReference type="InterPro" id="IPR021884">
    <property type="entry name" value="Ice-bd_prot"/>
</dbReference>
<feature type="non-terminal residue" evidence="3">
    <location>
        <position position="1"/>
    </location>
</feature>
<evidence type="ECO:0000313" key="3">
    <source>
        <dbReference type="EMBL" id="CAF1557637.1"/>
    </source>
</evidence>
<dbReference type="AlphaFoldDB" id="A0A8S2FTE7"/>
<comment type="caution">
    <text evidence="3">The sequence shown here is derived from an EMBL/GenBank/DDBJ whole genome shotgun (WGS) entry which is preliminary data.</text>
</comment>
<dbReference type="Proteomes" id="UP000677228">
    <property type="component" value="Unassembled WGS sequence"/>
</dbReference>
<dbReference type="Proteomes" id="UP000682733">
    <property type="component" value="Unassembled WGS sequence"/>
</dbReference>